<evidence type="ECO:0000313" key="1">
    <source>
        <dbReference type="EMBL" id="ADG99368.1"/>
    </source>
</evidence>
<dbReference type="EMBL" id="CP001958">
    <property type="protein sequence ID" value="ADG99368.1"/>
    <property type="molecule type" value="Genomic_DNA"/>
</dbReference>
<keyword evidence="2" id="KW-1185">Reference proteome</keyword>
<sequence>MQEDLPPDPFDRDVPFHRLGASGWEEFEDEDVLTPIDEQEREAIEEDLLDLGAFEQLLRPRGVRGLVVLCDECHEEHYHDWDMLRSNLTQLLRSGTTAPHEPPFQPDPRDYVSWDYCRGYRDAHLHESWGARRRRRG</sequence>
<dbReference type="Proteomes" id="UP000002247">
    <property type="component" value="Chromosome"/>
</dbReference>
<evidence type="ECO:0008006" key="3">
    <source>
        <dbReference type="Google" id="ProtNLM"/>
    </source>
</evidence>
<dbReference type="KEGG" id="srt:Srot_2939"/>
<reference evidence="1 2" key="1">
    <citation type="journal article" date="2010" name="Stand. Genomic Sci.">
        <title>Complete genome sequence of Segniliparus rotundus type strain (CDC 1076).</title>
        <authorList>
            <person name="Sikorski J."/>
            <person name="Lapidus A."/>
            <person name="Copeland A."/>
            <person name="Misra M."/>
            <person name="Glavina Del Rio T."/>
            <person name="Nolan M."/>
            <person name="Lucas S."/>
            <person name="Chen F."/>
            <person name="Tice H."/>
            <person name="Cheng J.F."/>
            <person name="Jando M."/>
            <person name="Schneider S."/>
            <person name="Bruce D."/>
            <person name="Goodwin L."/>
            <person name="Pitluck S."/>
            <person name="Liolios K."/>
            <person name="Mikhailova N."/>
            <person name="Pati A."/>
            <person name="Ivanova N."/>
            <person name="Mavromatis K."/>
            <person name="Chen A."/>
            <person name="Palaniappan K."/>
            <person name="Chertkov O."/>
            <person name="Land M."/>
            <person name="Hauser L."/>
            <person name="Chang Y.J."/>
            <person name="Jeffries C.D."/>
            <person name="Brettin T."/>
            <person name="Detter J.C."/>
            <person name="Han C."/>
            <person name="Rohde M."/>
            <person name="Goker M."/>
            <person name="Bristow J."/>
            <person name="Eisen J.A."/>
            <person name="Markowitz V."/>
            <person name="Hugenholtz P."/>
            <person name="Kyrpides N.C."/>
            <person name="Klenk H.P."/>
        </authorList>
    </citation>
    <scope>NUCLEOTIDE SEQUENCE [LARGE SCALE GENOMIC DNA]</scope>
    <source>
        <strain evidence="2">ATCC BAA-972 / CDC 1076 / CIP 108378 / DSM 44985 / JCM 13578</strain>
    </source>
</reference>
<dbReference type="eggNOG" id="ENOG5032U9K">
    <property type="taxonomic scope" value="Bacteria"/>
</dbReference>
<protein>
    <recommendedName>
        <fullName evidence="3">DUF5319 domain-containing protein</fullName>
    </recommendedName>
</protein>
<organism evidence="1 2">
    <name type="scientific">Segniliparus rotundus (strain ATCC BAA-972 / CDC 1076 / CIP 108378 / DSM 44985 / JCM 13578)</name>
    <dbReference type="NCBI Taxonomy" id="640132"/>
    <lineage>
        <taxon>Bacteria</taxon>
        <taxon>Bacillati</taxon>
        <taxon>Actinomycetota</taxon>
        <taxon>Actinomycetes</taxon>
        <taxon>Mycobacteriales</taxon>
        <taxon>Segniliparaceae</taxon>
        <taxon>Segniliparus</taxon>
    </lineage>
</organism>
<dbReference type="HOGENOM" id="CLU_122324_1_0_11"/>
<dbReference type="STRING" id="640132.Srot_2939"/>
<name>D6ZDW1_SEGRD</name>
<proteinExistence type="predicted"/>
<dbReference type="InterPro" id="IPR035165">
    <property type="entry name" value="DUF5319"/>
</dbReference>
<dbReference type="Pfam" id="PF17252">
    <property type="entry name" value="DUF5319"/>
    <property type="match status" value="1"/>
</dbReference>
<gene>
    <name evidence="1" type="ordered locus">Srot_2939</name>
</gene>
<accession>D6ZDW1</accession>
<evidence type="ECO:0000313" key="2">
    <source>
        <dbReference type="Proteomes" id="UP000002247"/>
    </source>
</evidence>
<dbReference type="AlphaFoldDB" id="D6ZDW1"/>